<dbReference type="Proteomes" id="UP000013523">
    <property type="component" value="Chromosome"/>
</dbReference>
<organism evidence="10 11">
    <name type="scientific">Clostridium pasteurianum BC1</name>
    <dbReference type="NCBI Taxonomy" id="86416"/>
    <lineage>
        <taxon>Bacteria</taxon>
        <taxon>Bacillati</taxon>
        <taxon>Bacillota</taxon>
        <taxon>Clostridia</taxon>
        <taxon>Eubacteriales</taxon>
        <taxon>Clostridiaceae</taxon>
        <taxon>Clostridium</taxon>
    </lineage>
</organism>
<evidence type="ECO:0000259" key="8">
    <source>
        <dbReference type="Pfam" id="PF02687"/>
    </source>
</evidence>
<comment type="subcellular location">
    <subcellularLocation>
        <location evidence="1">Cell membrane</location>
        <topology evidence="1">Multi-pass membrane protein</topology>
    </subcellularLocation>
</comment>
<keyword evidence="2" id="KW-1003">Cell membrane</keyword>
<accession>R4KFL3</accession>
<feature type="transmembrane region" description="Helical" evidence="7">
    <location>
        <begin position="1040"/>
        <end position="1061"/>
    </location>
</feature>
<protein>
    <submittedName>
        <fullName evidence="10">ABC-type transport system, involved in lipoprotein release, permease component</fullName>
    </submittedName>
</protein>
<feature type="coiled-coil region" evidence="6">
    <location>
        <begin position="345"/>
        <end position="372"/>
    </location>
</feature>
<evidence type="ECO:0000256" key="4">
    <source>
        <dbReference type="ARBA" id="ARBA00022989"/>
    </source>
</evidence>
<evidence type="ECO:0000256" key="7">
    <source>
        <dbReference type="SAM" id="Phobius"/>
    </source>
</evidence>
<evidence type="ECO:0000256" key="3">
    <source>
        <dbReference type="ARBA" id="ARBA00022692"/>
    </source>
</evidence>
<dbReference type="PATRIC" id="fig|86416.3.peg.3616"/>
<evidence type="ECO:0000256" key="1">
    <source>
        <dbReference type="ARBA" id="ARBA00004651"/>
    </source>
</evidence>
<feature type="domain" description="MacB-like periplasmic core" evidence="9">
    <location>
        <begin position="24"/>
        <end position="225"/>
    </location>
</feature>
<dbReference type="GO" id="GO:0005886">
    <property type="term" value="C:plasma membrane"/>
    <property type="evidence" value="ECO:0007669"/>
    <property type="project" value="UniProtKB-SubCell"/>
</dbReference>
<feature type="transmembrane region" description="Helical" evidence="7">
    <location>
        <begin position="20"/>
        <end position="37"/>
    </location>
</feature>
<dbReference type="InterPro" id="IPR038766">
    <property type="entry name" value="Membrane_comp_ABC_pdt"/>
</dbReference>
<name>R4KFL3_CLOPA</name>
<dbReference type="AlphaFoldDB" id="R4KFL3"/>
<feature type="domain" description="ABC3 transporter permease C-terminal" evidence="8">
    <location>
        <begin position="591"/>
        <end position="704"/>
    </location>
</feature>
<evidence type="ECO:0000259" key="9">
    <source>
        <dbReference type="Pfam" id="PF12704"/>
    </source>
</evidence>
<dbReference type="eggNOG" id="COG1511">
    <property type="taxonomic scope" value="Bacteria"/>
</dbReference>
<dbReference type="OrthoDB" id="5137249at2"/>
<feature type="transmembrane region" description="Helical" evidence="7">
    <location>
        <begin position="757"/>
        <end position="777"/>
    </location>
</feature>
<feature type="transmembrane region" description="Helical" evidence="7">
    <location>
        <begin position="633"/>
        <end position="656"/>
    </location>
</feature>
<gene>
    <name evidence="10" type="ORF">Clopa_3618</name>
</gene>
<dbReference type="Pfam" id="PF02687">
    <property type="entry name" value="FtsX"/>
    <property type="match status" value="2"/>
</dbReference>
<feature type="transmembrane region" description="Helical" evidence="7">
    <location>
        <begin position="1081"/>
        <end position="1100"/>
    </location>
</feature>
<dbReference type="RefSeq" id="WP_015616683.1">
    <property type="nucleotide sequence ID" value="NC_021182.1"/>
</dbReference>
<reference evidence="10 11" key="1">
    <citation type="submission" date="2012-01" db="EMBL/GenBank/DDBJ databases">
        <title>Complete sequence of chromosome of Clostridium pasteurianum BC1.</title>
        <authorList>
            <consortium name="US DOE Joint Genome Institute"/>
            <person name="Lucas S."/>
            <person name="Han J."/>
            <person name="Lapidus A."/>
            <person name="Cheng J.-F."/>
            <person name="Goodwin L."/>
            <person name="Pitluck S."/>
            <person name="Peters L."/>
            <person name="Mikhailova N."/>
            <person name="Teshima H."/>
            <person name="Detter J.C."/>
            <person name="Han C."/>
            <person name="Tapia R."/>
            <person name="Land M."/>
            <person name="Hauser L."/>
            <person name="Kyrpides N."/>
            <person name="Ivanova N."/>
            <person name="Pagani I."/>
            <person name="Dunn J."/>
            <person name="Taghavi S."/>
            <person name="Francis A."/>
            <person name="van der Lelie D."/>
            <person name="Woyke T."/>
        </authorList>
    </citation>
    <scope>NUCLEOTIDE SEQUENCE [LARGE SCALE GENOMIC DNA]</scope>
    <source>
        <strain evidence="10 11">BC1</strain>
    </source>
</reference>
<dbReference type="InterPro" id="IPR003838">
    <property type="entry name" value="ABC3_permease_C"/>
</dbReference>
<dbReference type="InterPro" id="IPR025857">
    <property type="entry name" value="MacB_PCD"/>
</dbReference>
<dbReference type="eggNOG" id="COG0577">
    <property type="taxonomic scope" value="Bacteria"/>
</dbReference>
<feature type="transmembrane region" description="Helical" evidence="7">
    <location>
        <begin position="689"/>
        <end position="708"/>
    </location>
</feature>
<keyword evidence="11" id="KW-1185">Reference proteome</keyword>
<proteinExistence type="predicted"/>
<keyword evidence="6" id="KW-0175">Coiled coil</keyword>
<keyword evidence="10" id="KW-0449">Lipoprotein</keyword>
<evidence type="ECO:0000256" key="6">
    <source>
        <dbReference type="SAM" id="Coils"/>
    </source>
</evidence>
<feature type="coiled-coil region" evidence="6">
    <location>
        <begin position="260"/>
        <end position="298"/>
    </location>
</feature>
<evidence type="ECO:0000313" key="11">
    <source>
        <dbReference type="Proteomes" id="UP000013523"/>
    </source>
</evidence>
<feature type="domain" description="ABC3 transporter permease C-terminal" evidence="8">
    <location>
        <begin position="990"/>
        <end position="1102"/>
    </location>
</feature>
<evidence type="ECO:0000313" key="10">
    <source>
        <dbReference type="EMBL" id="AGK98400.1"/>
    </source>
</evidence>
<feature type="transmembrane region" description="Helical" evidence="7">
    <location>
        <begin position="591"/>
        <end position="612"/>
    </location>
</feature>
<feature type="transmembrane region" description="Helical" evidence="7">
    <location>
        <begin position="987"/>
        <end position="1006"/>
    </location>
</feature>
<dbReference type="KEGG" id="cpas:Clopa_3618"/>
<dbReference type="EMBL" id="CP003261">
    <property type="protein sequence ID" value="AGK98400.1"/>
    <property type="molecule type" value="Genomic_DNA"/>
</dbReference>
<feature type="coiled-coil region" evidence="6">
    <location>
        <begin position="478"/>
        <end position="505"/>
    </location>
</feature>
<dbReference type="STRING" id="86416.Clopa_3618"/>
<dbReference type="Pfam" id="PF12704">
    <property type="entry name" value="MacB_PCD"/>
    <property type="match status" value="1"/>
</dbReference>
<dbReference type="PANTHER" id="PTHR30287">
    <property type="entry name" value="MEMBRANE COMPONENT OF PREDICTED ABC SUPERFAMILY METABOLITE UPTAKE TRANSPORTER"/>
    <property type="match status" value="1"/>
</dbReference>
<dbReference type="HOGENOM" id="CLU_005531_0_0_9"/>
<evidence type="ECO:0000256" key="5">
    <source>
        <dbReference type="ARBA" id="ARBA00023136"/>
    </source>
</evidence>
<keyword evidence="4 7" id="KW-1133">Transmembrane helix</keyword>
<sequence length="1116" mass="125814">MKKTVLKNLFRDIKKTFSRFLSIVIIITVGVSFYAGVRATSPDMKKSGDYYFYKNNLMDFKVISTLGITKDDIAEIEKLNGVTKADGSYSMDGVVEKDNRSIVLNVNSLPKEDSMNKINILKGRTAKNDREAVVEEKFLEKYKSKIGDKIVLQSDNDSDIKDKLKNNEFQIVGTAESPLYISAQRQLSSVGDGDVNGFVYIIPEDFKSDVYTEMYVRCNSEESKASLLSNDKYKNVTSGIEKELEGIGIKRNEIRYAQVLRDANDKIQAAEDKLGNSRREAEDKIAEGHRQLDDAKVKLEQGKSEFQENQISFDKKISYGEKQISQGKSQIEAAENEINSNTVDIQNGRLQLAKAKNQLTEAENKLNAGKQQAAASISEGMEVKVAEAKKYMDSLPINPVYIAQYNSLNEIYEKDIKGKDFDNMYDALNNDGAVKQLNEYFDIKSLKITFDKAYLDISSGRKQITAKNKLLQDGEARLAAGRAEIEENKKKIADSERELNKEKKEGIIKLNDANAQLVEGQKIIDENTQRLNSEESKTNSQINSGEAQLQRNRDKIKNIKKPEWYVLGRTLNVGYENYRQDSHRIDNIGKAFPLIFFLVAALVSLTTMARMVQENRIEIGTFKALGYSRLAIVSHYLIYSLLASVIGSVIGISFGFRLFPPLIMNAYSSLYTIPYALIPFNTKLAVESSLIAVLFTSLAAIAATLSELREVPASLMRPKPPKSGKVILLEKITFLWKRLSFTRKVTARNIFRYKQRFFMTVIGIAACTGLMITGFGLKEGITGAMNKQFSEIYKYNMQASFIKSIDSGEKNNIKNKIIKDNNMKSILFTYSKNASVNKKSGSEDVYIIVPENKGNLNKYINLTMKNNSLKLEDNGVIITEKLSKLINKKIGDSFQITINSKVINAKISAITEQYVQHYIYISSDYYKKIAGEDIQFNSFYGLLKDTSNSAQNNTSKILTDIDGIGSVSFKNNLQVNFNKGINSINSVVLVLIVSAGILAFVVIYNLTNININERKRELATIKVLGFYNNELAFYIYRENIILTIIGSLVGIIYGILINRLIISTAETNVMMFLKTINPIYLLYSAMLTILFSFVVNLVMYRRFDRIDMIESLKNAE</sequence>
<evidence type="ECO:0000256" key="2">
    <source>
        <dbReference type="ARBA" id="ARBA00022475"/>
    </source>
</evidence>
<dbReference type="PANTHER" id="PTHR30287:SF1">
    <property type="entry name" value="INNER MEMBRANE PROTEIN"/>
    <property type="match status" value="1"/>
</dbReference>
<keyword evidence="5 7" id="KW-0472">Membrane</keyword>
<keyword evidence="3 7" id="KW-0812">Transmembrane</keyword>